<gene>
    <name evidence="2" type="ORF">HYPSUDRAFT_1044958</name>
</gene>
<evidence type="ECO:0000256" key="1">
    <source>
        <dbReference type="SAM" id="MobiDB-lite"/>
    </source>
</evidence>
<name>A0A0D2P9J1_HYPSF</name>
<feature type="compositionally biased region" description="Polar residues" evidence="1">
    <location>
        <begin position="93"/>
        <end position="104"/>
    </location>
</feature>
<keyword evidence="3" id="KW-1185">Reference proteome</keyword>
<evidence type="ECO:0000313" key="2">
    <source>
        <dbReference type="EMBL" id="KJA17040.1"/>
    </source>
</evidence>
<dbReference type="EMBL" id="KN817610">
    <property type="protein sequence ID" value="KJA17040.1"/>
    <property type="molecule type" value="Genomic_DNA"/>
</dbReference>
<reference evidence="3" key="1">
    <citation type="submission" date="2014-04" db="EMBL/GenBank/DDBJ databases">
        <title>Evolutionary Origins and Diversification of the Mycorrhizal Mutualists.</title>
        <authorList>
            <consortium name="DOE Joint Genome Institute"/>
            <consortium name="Mycorrhizal Genomics Consortium"/>
            <person name="Kohler A."/>
            <person name="Kuo A."/>
            <person name="Nagy L.G."/>
            <person name="Floudas D."/>
            <person name="Copeland A."/>
            <person name="Barry K.W."/>
            <person name="Cichocki N."/>
            <person name="Veneault-Fourrey C."/>
            <person name="LaButti K."/>
            <person name="Lindquist E.A."/>
            <person name="Lipzen A."/>
            <person name="Lundell T."/>
            <person name="Morin E."/>
            <person name="Murat C."/>
            <person name="Riley R."/>
            <person name="Ohm R."/>
            <person name="Sun H."/>
            <person name="Tunlid A."/>
            <person name="Henrissat B."/>
            <person name="Grigoriev I.V."/>
            <person name="Hibbett D.S."/>
            <person name="Martin F."/>
        </authorList>
    </citation>
    <scope>NUCLEOTIDE SEQUENCE [LARGE SCALE GENOMIC DNA]</scope>
    <source>
        <strain evidence="3">FD-334 SS-4</strain>
    </source>
</reference>
<organism evidence="2 3">
    <name type="scientific">Hypholoma sublateritium (strain FD-334 SS-4)</name>
    <dbReference type="NCBI Taxonomy" id="945553"/>
    <lineage>
        <taxon>Eukaryota</taxon>
        <taxon>Fungi</taxon>
        <taxon>Dikarya</taxon>
        <taxon>Basidiomycota</taxon>
        <taxon>Agaricomycotina</taxon>
        <taxon>Agaricomycetes</taxon>
        <taxon>Agaricomycetidae</taxon>
        <taxon>Agaricales</taxon>
        <taxon>Agaricineae</taxon>
        <taxon>Strophariaceae</taxon>
        <taxon>Hypholoma</taxon>
    </lineage>
</organism>
<accession>A0A0D2P9J1</accession>
<feature type="region of interest" description="Disordered" evidence="1">
    <location>
        <begin position="28"/>
        <end position="146"/>
    </location>
</feature>
<dbReference type="STRING" id="945553.A0A0D2P9J1"/>
<evidence type="ECO:0000313" key="3">
    <source>
        <dbReference type="Proteomes" id="UP000054270"/>
    </source>
</evidence>
<sequence length="246" mass="24070">MPPAASSPMMPQYFSDSYAGPAAYPPLMSAYTMESTPGASSSGAQRYLKTEGPQSPGRAPQPVSSTSGAPAASPVLAASTTSRHRVSGDGPQAQHSSGKSSLSAITAPYHPDPAPPAPAPPSLPSGMPAPPAQPPAQPKNCPAQTLIPGERLRPTAEEGPASSTEAAAAAAVLQVAAWVVAAAGAGARGTSTTRRRGARAQAGAVVARGAIEAGPGSGAACTGGRRAATMSASAWARSTARAGASA</sequence>
<proteinExistence type="predicted"/>
<feature type="compositionally biased region" description="Pro residues" evidence="1">
    <location>
        <begin position="110"/>
        <end position="137"/>
    </location>
</feature>
<feature type="compositionally biased region" description="Polar residues" evidence="1">
    <location>
        <begin position="32"/>
        <end position="44"/>
    </location>
</feature>
<dbReference type="Proteomes" id="UP000054270">
    <property type="component" value="Unassembled WGS sequence"/>
</dbReference>
<dbReference type="AlphaFoldDB" id="A0A0D2P9J1"/>
<protein>
    <submittedName>
        <fullName evidence="2">Uncharacterized protein</fullName>
    </submittedName>
</protein>